<evidence type="ECO:0000259" key="3">
    <source>
        <dbReference type="PROSITE" id="PS50105"/>
    </source>
</evidence>
<feature type="region of interest" description="Disordered" evidence="2">
    <location>
        <begin position="1"/>
        <end position="27"/>
    </location>
</feature>
<dbReference type="EMBL" id="JWZX01000441">
    <property type="protein sequence ID" value="KOO52961.1"/>
    <property type="molecule type" value="Genomic_DNA"/>
</dbReference>
<dbReference type="InterPro" id="IPR001660">
    <property type="entry name" value="SAM"/>
</dbReference>
<keyword evidence="5" id="KW-1185">Reference proteome</keyword>
<gene>
    <name evidence="4" type="ORF">Ctob_014796</name>
</gene>
<organism evidence="4 5">
    <name type="scientific">Chrysochromulina tobinii</name>
    <dbReference type="NCBI Taxonomy" id="1460289"/>
    <lineage>
        <taxon>Eukaryota</taxon>
        <taxon>Haptista</taxon>
        <taxon>Haptophyta</taxon>
        <taxon>Prymnesiophyceae</taxon>
        <taxon>Prymnesiales</taxon>
        <taxon>Chrysochromulinaceae</taxon>
        <taxon>Chrysochromulina</taxon>
    </lineage>
</organism>
<dbReference type="SUPFAM" id="SSF47769">
    <property type="entry name" value="SAM/Pointed domain"/>
    <property type="match status" value="1"/>
</dbReference>
<evidence type="ECO:0000313" key="5">
    <source>
        <dbReference type="Proteomes" id="UP000037460"/>
    </source>
</evidence>
<dbReference type="Pfam" id="PF07647">
    <property type="entry name" value="SAM_2"/>
    <property type="match status" value="1"/>
</dbReference>
<protein>
    <recommendedName>
        <fullName evidence="3">SAM domain-containing protein</fullName>
    </recommendedName>
</protein>
<reference evidence="5" key="1">
    <citation type="journal article" date="2015" name="PLoS Genet.">
        <title>Genome Sequence and Transcriptome Analyses of Chrysochromulina tobin: Metabolic Tools for Enhanced Algal Fitness in the Prominent Order Prymnesiales (Haptophyceae).</title>
        <authorList>
            <person name="Hovde B.T."/>
            <person name="Deodato C.R."/>
            <person name="Hunsperger H.M."/>
            <person name="Ryken S.A."/>
            <person name="Yost W."/>
            <person name="Jha R.K."/>
            <person name="Patterson J."/>
            <person name="Monnat R.J. Jr."/>
            <person name="Barlow S.B."/>
            <person name="Starkenburg S.R."/>
            <person name="Cattolico R.A."/>
        </authorList>
    </citation>
    <scope>NUCLEOTIDE SEQUENCE</scope>
    <source>
        <strain evidence="5">CCMP291</strain>
    </source>
</reference>
<dbReference type="InterPro" id="IPR013761">
    <property type="entry name" value="SAM/pointed_sf"/>
</dbReference>
<name>A0A0M0LPP5_9EUKA</name>
<dbReference type="Gene3D" id="1.10.150.50">
    <property type="entry name" value="Transcription Factor, Ets-1"/>
    <property type="match status" value="1"/>
</dbReference>
<proteinExistence type="predicted"/>
<dbReference type="AlphaFoldDB" id="A0A0M0LPP5"/>
<comment type="caution">
    <text evidence="4">The sequence shown here is derived from an EMBL/GenBank/DDBJ whole genome shotgun (WGS) entry which is preliminary data.</text>
</comment>
<sequence>MASTSALHGVPSSPALLESSAGGRSDDSAAVGNWVARRLAQQALDEKVLQDATKAPQTGASVDLASWSVDDVSEWLRTTVRFDAEQVEALRAQGISGVELTTLDELDLRVLGVVDLPQRKRILRQLHELRARARREVPSGALSEQKLARQLEARRRRLQVLGECMAKVLATTPVIPLRTRRLLTQLWQQAEDVGLDALAQIDLNDKVHRQREAEQADRIRHACRRRLEDQMRACAEAEDVLHETEELLRLERAKMEMLRASMNIENSLRKGKGETWSPERAFSHEMVNLLVPSDFSIHEISPPELSSSFVRMSTDLEELVHTAEHDWYSCDMELSHAETVIHDLDVESSQEAKRVQRLRAISASREHARERERQREIAEAAAAAAAAAAAELRAAHAAFAPAPAPAAVAPKKPKR</sequence>
<keyword evidence="1" id="KW-0175">Coiled coil</keyword>
<accession>A0A0M0LPP5</accession>
<dbReference type="SMART" id="SM00454">
    <property type="entry name" value="SAM"/>
    <property type="match status" value="1"/>
</dbReference>
<dbReference type="Proteomes" id="UP000037460">
    <property type="component" value="Unassembled WGS sequence"/>
</dbReference>
<evidence type="ECO:0000256" key="2">
    <source>
        <dbReference type="SAM" id="MobiDB-lite"/>
    </source>
</evidence>
<feature type="coiled-coil region" evidence="1">
    <location>
        <begin position="227"/>
        <end position="270"/>
    </location>
</feature>
<evidence type="ECO:0000313" key="4">
    <source>
        <dbReference type="EMBL" id="KOO52961.1"/>
    </source>
</evidence>
<feature type="domain" description="SAM" evidence="3">
    <location>
        <begin position="67"/>
        <end position="132"/>
    </location>
</feature>
<dbReference type="PROSITE" id="PS50105">
    <property type="entry name" value="SAM_DOMAIN"/>
    <property type="match status" value="1"/>
</dbReference>
<evidence type="ECO:0000256" key="1">
    <source>
        <dbReference type="SAM" id="Coils"/>
    </source>
</evidence>